<organism evidence="1 2">
    <name type="scientific">Rotaria magnacalcarata</name>
    <dbReference type="NCBI Taxonomy" id="392030"/>
    <lineage>
        <taxon>Eukaryota</taxon>
        <taxon>Metazoa</taxon>
        <taxon>Spiralia</taxon>
        <taxon>Gnathifera</taxon>
        <taxon>Rotifera</taxon>
        <taxon>Eurotatoria</taxon>
        <taxon>Bdelloidea</taxon>
        <taxon>Philodinida</taxon>
        <taxon>Philodinidae</taxon>
        <taxon>Rotaria</taxon>
    </lineage>
</organism>
<name>A0A8S2ZNK7_9BILA</name>
<reference evidence="1" key="1">
    <citation type="submission" date="2021-02" db="EMBL/GenBank/DDBJ databases">
        <authorList>
            <person name="Nowell W R."/>
        </authorList>
    </citation>
    <scope>NUCLEOTIDE SEQUENCE</scope>
</reference>
<feature type="non-terminal residue" evidence="1">
    <location>
        <position position="1"/>
    </location>
</feature>
<evidence type="ECO:0000313" key="1">
    <source>
        <dbReference type="EMBL" id="CAF4645035.1"/>
    </source>
</evidence>
<protein>
    <submittedName>
        <fullName evidence="1">Uncharacterized protein</fullName>
    </submittedName>
</protein>
<dbReference type="EMBL" id="CAJOBH010107592">
    <property type="protein sequence ID" value="CAF4645035.1"/>
    <property type="molecule type" value="Genomic_DNA"/>
</dbReference>
<evidence type="ECO:0000313" key="2">
    <source>
        <dbReference type="Proteomes" id="UP000681967"/>
    </source>
</evidence>
<comment type="caution">
    <text evidence="1">The sequence shown here is derived from an EMBL/GenBank/DDBJ whole genome shotgun (WGS) entry which is preliminary data.</text>
</comment>
<proteinExistence type="predicted"/>
<accession>A0A8S2ZNK7</accession>
<dbReference type="Proteomes" id="UP000681967">
    <property type="component" value="Unassembled WGS sequence"/>
</dbReference>
<sequence length="105" mass="11823">YEMLKKEHDDLEARDALPEHLINDNTRLSAFEEGRIGMCHDSMQLEGVIRDFVMQDTLHISQEKKTEATNTFCGAFHPTKIMGIKTSDEDNLNSKSLGNANAITV</sequence>
<dbReference type="AlphaFoldDB" id="A0A8S2ZNK7"/>
<gene>
    <name evidence="1" type="ORF">BYL167_LOCUS41925</name>
</gene>